<proteinExistence type="inferred from homology"/>
<dbReference type="PRINTS" id="PR00775">
    <property type="entry name" value="HEATSHOCK90"/>
</dbReference>
<keyword evidence="3 8" id="KW-0963">Cytoplasm</keyword>
<dbReference type="InterPro" id="IPR003594">
    <property type="entry name" value="HATPase_dom"/>
</dbReference>
<keyword evidence="6 8" id="KW-0346">Stress response</keyword>
<feature type="region of interest" description="C" evidence="8">
    <location>
        <begin position="552"/>
        <end position="626"/>
    </location>
</feature>
<keyword evidence="7 8" id="KW-0143">Chaperone</keyword>
<dbReference type="HAMAP" id="MF_00505">
    <property type="entry name" value="HSP90"/>
    <property type="match status" value="1"/>
</dbReference>
<dbReference type="SUPFAM" id="SSF110942">
    <property type="entry name" value="HSP90 C-terminal domain"/>
    <property type="match status" value="1"/>
</dbReference>
<name>A0A5R9GBV0_9BACL</name>
<feature type="binding site" evidence="9">
    <location>
        <position position="31"/>
    </location>
    <ligand>
        <name>ATP</name>
        <dbReference type="ChEBI" id="CHEBI:30616"/>
    </ligand>
</feature>
<dbReference type="Proteomes" id="UP000309676">
    <property type="component" value="Unassembled WGS sequence"/>
</dbReference>
<evidence type="ECO:0000259" key="10">
    <source>
        <dbReference type="SMART" id="SM00387"/>
    </source>
</evidence>
<dbReference type="AlphaFoldDB" id="A0A5R9GBV0"/>
<evidence type="ECO:0000313" key="12">
    <source>
        <dbReference type="Proteomes" id="UP000309676"/>
    </source>
</evidence>
<evidence type="ECO:0000313" key="11">
    <source>
        <dbReference type="EMBL" id="TLS51540.1"/>
    </source>
</evidence>
<dbReference type="OrthoDB" id="9802640at2"/>
<reference evidence="11 12" key="1">
    <citation type="submission" date="2019-05" db="EMBL/GenBank/DDBJ databases">
        <authorList>
            <person name="Narsing Rao M.P."/>
            <person name="Li W.J."/>
        </authorList>
    </citation>
    <scope>NUCLEOTIDE SEQUENCE [LARGE SCALE GENOMIC DNA]</scope>
    <source>
        <strain evidence="11 12">SYSU_K30003</strain>
    </source>
</reference>
<dbReference type="SMART" id="SM00387">
    <property type="entry name" value="HATPase_c"/>
    <property type="match status" value="1"/>
</dbReference>
<keyword evidence="5 8" id="KW-0067">ATP-binding</keyword>
<feature type="binding site" evidence="9">
    <location>
        <position position="341"/>
    </location>
    <ligand>
        <name>ATP</name>
        <dbReference type="ChEBI" id="CHEBI:30616"/>
    </ligand>
</feature>
<dbReference type="CDD" id="cd16927">
    <property type="entry name" value="HATPase_Hsp90-like"/>
    <property type="match status" value="1"/>
</dbReference>
<feature type="binding site" evidence="9">
    <location>
        <position position="96"/>
    </location>
    <ligand>
        <name>ATP</name>
        <dbReference type="ChEBI" id="CHEBI:30616"/>
    </ligand>
</feature>
<protein>
    <recommendedName>
        <fullName evidence="8">Chaperone protein HtpG</fullName>
    </recommendedName>
    <alternativeName>
        <fullName evidence="8">Heat shock protein HtpG</fullName>
    </alternativeName>
    <alternativeName>
        <fullName evidence="8">High temperature protein G</fullName>
    </alternativeName>
</protein>
<accession>A0A5R9GBV0</accession>
<comment type="subunit">
    <text evidence="8">Homodimer.</text>
</comment>
<dbReference type="GO" id="GO:0005524">
    <property type="term" value="F:ATP binding"/>
    <property type="evidence" value="ECO:0007669"/>
    <property type="project" value="UniProtKB-UniRule"/>
</dbReference>
<feature type="binding site" evidence="9">
    <location>
        <position position="82"/>
    </location>
    <ligand>
        <name>ATP</name>
        <dbReference type="ChEBI" id="CHEBI:30616"/>
    </ligand>
</feature>
<feature type="binding site" evidence="9">
    <location>
        <position position="35"/>
    </location>
    <ligand>
        <name>ATP</name>
        <dbReference type="ChEBI" id="CHEBI:30616"/>
    </ligand>
</feature>
<evidence type="ECO:0000256" key="4">
    <source>
        <dbReference type="ARBA" id="ARBA00022741"/>
    </source>
</evidence>
<dbReference type="InterPro" id="IPR001404">
    <property type="entry name" value="Hsp90_fam"/>
</dbReference>
<evidence type="ECO:0000256" key="8">
    <source>
        <dbReference type="HAMAP-Rule" id="MF_00505"/>
    </source>
</evidence>
<dbReference type="InterPro" id="IPR019805">
    <property type="entry name" value="Heat_shock_protein_90_CS"/>
</dbReference>
<dbReference type="GO" id="GO:0005737">
    <property type="term" value="C:cytoplasm"/>
    <property type="evidence" value="ECO:0007669"/>
    <property type="project" value="UniProtKB-SubCell"/>
</dbReference>
<comment type="function">
    <text evidence="8">Molecular chaperone. Has ATPase activity.</text>
</comment>
<dbReference type="GO" id="GO:0140662">
    <property type="term" value="F:ATP-dependent protein folding chaperone"/>
    <property type="evidence" value="ECO:0007669"/>
    <property type="project" value="InterPro"/>
</dbReference>
<dbReference type="FunFam" id="3.40.50.11260:FF:000008">
    <property type="entry name" value="Chaperone protein HtpG"/>
    <property type="match status" value="1"/>
</dbReference>
<comment type="caution">
    <text evidence="11">The sequence shown here is derived from an EMBL/GenBank/DDBJ whole genome shotgun (WGS) entry which is preliminary data.</text>
</comment>
<dbReference type="Gene3D" id="3.40.50.11260">
    <property type="match status" value="1"/>
</dbReference>
<evidence type="ECO:0000256" key="9">
    <source>
        <dbReference type="PIRSR" id="PIRSR002583-1"/>
    </source>
</evidence>
<feature type="binding site" evidence="9">
    <location>
        <position position="90"/>
    </location>
    <ligand>
        <name>ATP</name>
        <dbReference type="ChEBI" id="CHEBI:30616"/>
    </ligand>
</feature>
<sequence length="626" mass="71738">MAKKQFKAESKRLLEMMINSIYTQKEIFLRELISNASDAIDKIYYKALSDDSLTFNQEDYYIKITPDKDNRTLTISDTGIGMTKEDLENNLGVIAKSGSLAFKQENELKDGHNIIGQFGVGFYSAFMVADEVTVTSRALGSDEAYVWNSKGADGYTVEPGTKATVGTDIVLKIKPNTEDDNYDEFLETYRLQNIVKKYSDFIRYPIKMDVTRSKKKEGAENEWEDVTEEQTVNSQVPIWRKNKNELKDEDYENFYFEKRYGFDKPIKHLHVSADGAVVYNAILFIPGQTPFDYYTKEYEKGLELYSNGVLIMNKCGDLLPDYFSFVKGMVDSEDLSLNISREMLQHDRQLKLIAKNIKNKIKSALLSLLKDEREKYEEFYKAFGRQLKFGAYSDYGAHKDDLQDLLMFHSSKEKKLVTLDEYVSRMPEDQKFIYYATGDSIERIEKLPQAELVTDKGYELLYFTEEIDEFAIKMLQKYKDKEFKSVSSGDLGIEPDASEDAAKETDEAKELFEYMQGLLSDKVKKVKASKRLKSHPVCLSTEGEITIEMEKVLNAMPNGGQNVQAEKVLEINMNHPVYASLKAAHANDKEKLNLYTNLLYNQALLIEGLPVQDPVAFTNDICKVMV</sequence>
<dbReference type="EMBL" id="VCIW01000008">
    <property type="protein sequence ID" value="TLS51540.1"/>
    <property type="molecule type" value="Genomic_DNA"/>
</dbReference>
<dbReference type="SUPFAM" id="SSF55874">
    <property type="entry name" value="ATPase domain of HSP90 chaperone/DNA topoisomerase II/histidine kinase"/>
    <property type="match status" value="1"/>
</dbReference>
<feature type="domain" description="Histidine kinase/HSP90-like ATPase" evidence="10">
    <location>
        <begin position="24"/>
        <end position="177"/>
    </location>
</feature>
<dbReference type="Pfam" id="PF13589">
    <property type="entry name" value="HATPase_c_3"/>
    <property type="match status" value="1"/>
</dbReference>
<dbReference type="GO" id="GO:0051082">
    <property type="term" value="F:unfolded protein binding"/>
    <property type="evidence" value="ECO:0007669"/>
    <property type="project" value="UniProtKB-UniRule"/>
</dbReference>
<dbReference type="InterPro" id="IPR020575">
    <property type="entry name" value="Hsp90_N"/>
</dbReference>
<dbReference type="InterPro" id="IPR036890">
    <property type="entry name" value="HATPase_C_sf"/>
</dbReference>
<feature type="binding site" evidence="9">
    <location>
        <position position="77"/>
    </location>
    <ligand>
        <name>ATP</name>
        <dbReference type="ChEBI" id="CHEBI:30616"/>
    </ligand>
</feature>
<evidence type="ECO:0000256" key="5">
    <source>
        <dbReference type="ARBA" id="ARBA00022840"/>
    </source>
</evidence>
<comment type="caution">
    <text evidence="8">Lacks conserved residue(s) required for the propagation of feature annotation.</text>
</comment>
<feature type="binding site" evidence="9">
    <location>
        <begin position="97"/>
        <end position="98"/>
    </location>
    <ligand>
        <name>ATP</name>
        <dbReference type="ChEBI" id="CHEBI:30616"/>
    </ligand>
</feature>
<gene>
    <name evidence="8 11" type="primary">htpG</name>
    <name evidence="11" type="ORF">FE782_13615</name>
</gene>
<dbReference type="Pfam" id="PF00183">
    <property type="entry name" value="HSP90"/>
    <property type="match status" value="1"/>
</dbReference>
<feature type="region of interest" description="A; substrate-binding" evidence="8">
    <location>
        <begin position="1"/>
        <end position="341"/>
    </location>
</feature>
<dbReference type="Gene3D" id="3.30.230.80">
    <property type="match status" value="1"/>
</dbReference>
<dbReference type="RefSeq" id="WP_138194683.1">
    <property type="nucleotide sequence ID" value="NZ_VCIW01000008.1"/>
</dbReference>
<evidence type="ECO:0000256" key="3">
    <source>
        <dbReference type="ARBA" id="ARBA00022490"/>
    </source>
</evidence>
<dbReference type="GO" id="GO:0016887">
    <property type="term" value="F:ATP hydrolysis activity"/>
    <property type="evidence" value="ECO:0007669"/>
    <property type="project" value="InterPro"/>
</dbReference>
<dbReference type="PANTHER" id="PTHR11528">
    <property type="entry name" value="HEAT SHOCK PROTEIN 90 FAMILY MEMBER"/>
    <property type="match status" value="1"/>
</dbReference>
<keyword evidence="4 8" id="KW-0547">Nucleotide-binding</keyword>
<dbReference type="FunFam" id="3.30.565.10:FF:000009">
    <property type="entry name" value="Molecular chaperone HtpG"/>
    <property type="match status" value="1"/>
</dbReference>
<dbReference type="NCBIfam" id="NF003555">
    <property type="entry name" value="PRK05218.1"/>
    <property type="match status" value="1"/>
</dbReference>
<evidence type="ECO:0000256" key="7">
    <source>
        <dbReference type="ARBA" id="ARBA00023186"/>
    </source>
</evidence>
<feature type="binding site" evidence="9">
    <location>
        <position position="167"/>
    </location>
    <ligand>
        <name>ATP</name>
        <dbReference type="ChEBI" id="CHEBI:30616"/>
    </ligand>
</feature>
<keyword evidence="12" id="KW-1185">Reference proteome</keyword>
<evidence type="ECO:0000256" key="6">
    <source>
        <dbReference type="ARBA" id="ARBA00023016"/>
    </source>
</evidence>
<dbReference type="FunFam" id="1.20.120.790:FF:000006">
    <property type="entry name" value="Chaperone protein HtpG"/>
    <property type="match status" value="1"/>
</dbReference>
<dbReference type="SUPFAM" id="SSF54211">
    <property type="entry name" value="Ribosomal protein S5 domain 2-like"/>
    <property type="match status" value="1"/>
</dbReference>
<comment type="subcellular location">
    <subcellularLocation>
        <location evidence="1 8">Cytoplasm</location>
    </subcellularLocation>
</comment>
<dbReference type="Gene3D" id="1.20.120.790">
    <property type="entry name" value="Heat shock protein 90, C-terminal domain"/>
    <property type="match status" value="1"/>
</dbReference>
<feature type="binding site" evidence="9">
    <location>
        <begin position="117"/>
        <end position="122"/>
    </location>
    <ligand>
        <name>ATP</name>
        <dbReference type="ChEBI" id="CHEBI:30616"/>
    </ligand>
</feature>
<dbReference type="PROSITE" id="PS00298">
    <property type="entry name" value="HSP90"/>
    <property type="match status" value="1"/>
</dbReference>
<evidence type="ECO:0000256" key="1">
    <source>
        <dbReference type="ARBA" id="ARBA00004496"/>
    </source>
</evidence>
<organism evidence="11 12">
    <name type="scientific">Paenibacillus antri</name>
    <dbReference type="NCBI Taxonomy" id="2582848"/>
    <lineage>
        <taxon>Bacteria</taxon>
        <taxon>Bacillati</taxon>
        <taxon>Bacillota</taxon>
        <taxon>Bacilli</taxon>
        <taxon>Bacillales</taxon>
        <taxon>Paenibacillaceae</taxon>
        <taxon>Paenibacillus</taxon>
    </lineage>
</organism>
<evidence type="ECO:0000256" key="2">
    <source>
        <dbReference type="ARBA" id="ARBA00008239"/>
    </source>
</evidence>
<dbReference type="InterPro" id="IPR020568">
    <property type="entry name" value="Ribosomal_Su5_D2-typ_SF"/>
</dbReference>
<comment type="similarity">
    <text evidence="2 8">Belongs to the heat shock protein 90 family.</text>
</comment>
<dbReference type="Gene3D" id="3.30.565.10">
    <property type="entry name" value="Histidine kinase-like ATPase, C-terminal domain"/>
    <property type="match status" value="1"/>
</dbReference>
<dbReference type="InterPro" id="IPR037196">
    <property type="entry name" value="HSP90_C"/>
</dbReference>
<dbReference type="PIRSF" id="PIRSF002583">
    <property type="entry name" value="Hsp90"/>
    <property type="match status" value="1"/>
</dbReference>